<organism evidence="2 3">
    <name type="scientific">Rubroshorea leprosula</name>
    <dbReference type="NCBI Taxonomy" id="152421"/>
    <lineage>
        <taxon>Eukaryota</taxon>
        <taxon>Viridiplantae</taxon>
        <taxon>Streptophyta</taxon>
        <taxon>Embryophyta</taxon>
        <taxon>Tracheophyta</taxon>
        <taxon>Spermatophyta</taxon>
        <taxon>Magnoliopsida</taxon>
        <taxon>eudicotyledons</taxon>
        <taxon>Gunneridae</taxon>
        <taxon>Pentapetalae</taxon>
        <taxon>rosids</taxon>
        <taxon>malvids</taxon>
        <taxon>Malvales</taxon>
        <taxon>Dipterocarpaceae</taxon>
        <taxon>Rubroshorea</taxon>
    </lineage>
</organism>
<evidence type="ECO:0000313" key="2">
    <source>
        <dbReference type="EMBL" id="GKV30601.1"/>
    </source>
</evidence>
<reference evidence="2 3" key="1">
    <citation type="journal article" date="2021" name="Commun. Biol.">
        <title>The genome of Shorea leprosula (Dipterocarpaceae) highlights the ecological relevance of drought in aseasonal tropical rainforests.</title>
        <authorList>
            <person name="Ng K.K.S."/>
            <person name="Kobayashi M.J."/>
            <person name="Fawcett J.A."/>
            <person name="Hatakeyama M."/>
            <person name="Paape T."/>
            <person name="Ng C.H."/>
            <person name="Ang C.C."/>
            <person name="Tnah L.H."/>
            <person name="Lee C.T."/>
            <person name="Nishiyama T."/>
            <person name="Sese J."/>
            <person name="O'Brien M.J."/>
            <person name="Copetti D."/>
            <person name="Mohd Noor M.I."/>
            <person name="Ong R.C."/>
            <person name="Putra M."/>
            <person name="Sireger I.Z."/>
            <person name="Indrioko S."/>
            <person name="Kosugi Y."/>
            <person name="Izuno A."/>
            <person name="Isagi Y."/>
            <person name="Lee S.L."/>
            <person name="Shimizu K.K."/>
        </authorList>
    </citation>
    <scope>NUCLEOTIDE SEQUENCE [LARGE SCALE GENOMIC DNA]</scope>
    <source>
        <strain evidence="2">214</strain>
    </source>
</reference>
<gene>
    <name evidence="2" type="ORF">SLEP1_g39395</name>
</gene>
<evidence type="ECO:0000313" key="3">
    <source>
        <dbReference type="Proteomes" id="UP001054252"/>
    </source>
</evidence>
<accession>A0AAV5L024</accession>
<evidence type="ECO:0000256" key="1">
    <source>
        <dbReference type="SAM" id="SignalP"/>
    </source>
</evidence>
<dbReference type="AlphaFoldDB" id="A0AAV5L024"/>
<protein>
    <submittedName>
        <fullName evidence="2">Uncharacterized protein</fullName>
    </submittedName>
</protein>
<name>A0AAV5L024_9ROSI</name>
<dbReference type="Proteomes" id="UP001054252">
    <property type="component" value="Unassembled WGS sequence"/>
</dbReference>
<feature type="chain" id="PRO_5043338405" evidence="1">
    <location>
        <begin position="26"/>
        <end position="67"/>
    </location>
</feature>
<keyword evidence="3" id="KW-1185">Reference proteome</keyword>
<dbReference type="EMBL" id="BPVZ01000087">
    <property type="protein sequence ID" value="GKV30601.1"/>
    <property type="molecule type" value="Genomic_DNA"/>
</dbReference>
<proteinExistence type="predicted"/>
<keyword evidence="1" id="KW-0732">Signal</keyword>
<feature type="signal peptide" evidence="1">
    <location>
        <begin position="1"/>
        <end position="25"/>
    </location>
</feature>
<sequence length="67" mass="6934">MGDQKSMAATGLSALVIRFSKVLLGLEVSDGEGGEGMGTDGKGGGVRGAVSFLLFGFPKRQRGREMD</sequence>
<comment type="caution">
    <text evidence="2">The sequence shown here is derived from an EMBL/GenBank/DDBJ whole genome shotgun (WGS) entry which is preliminary data.</text>
</comment>